<evidence type="ECO:0000313" key="2">
    <source>
        <dbReference type="Proteomes" id="UP000593564"/>
    </source>
</evidence>
<dbReference type="EMBL" id="JACBKZ010000014">
    <property type="protein sequence ID" value="KAF5934414.1"/>
    <property type="molecule type" value="Genomic_DNA"/>
</dbReference>
<name>A0A7J7G503_CAMSI</name>
<dbReference type="AlphaFoldDB" id="A0A7J7G503"/>
<accession>A0A7J7G503</accession>
<reference evidence="1 2" key="2">
    <citation type="submission" date="2020-07" db="EMBL/GenBank/DDBJ databases">
        <title>Genome assembly of wild tea tree DASZ reveals pedigree and selection history of tea varieties.</title>
        <authorList>
            <person name="Zhang W."/>
        </authorList>
    </citation>
    <scope>NUCLEOTIDE SEQUENCE [LARGE SCALE GENOMIC DNA]</scope>
    <source>
        <strain evidence="2">cv. G240</strain>
        <tissue evidence="1">Leaf</tissue>
    </source>
</reference>
<reference evidence="2" key="1">
    <citation type="journal article" date="2020" name="Nat. Commun.">
        <title>Genome assembly of wild tea tree DASZ reveals pedigree and selection history of tea varieties.</title>
        <authorList>
            <person name="Zhang W."/>
            <person name="Zhang Y."/>
            <person name="Qiu H."/>
            <person name="Guo Y."/>
            <person name="Wan H."/>
            <person name="Zhang X."/>
            <person name="Scossa F."/>
            <person name="Alseekh S."/>
            <person name="Zhang Q."/>
            <person name="Wang P."/>
            <person name="Xu L."/>
            <person name="Schmidt M.H."/>
            <person name="Jia X."/>
            <person name="Li D."/>
            <person name="Zhu A."/>
            <person name="Guo F."/>
            <person name="Chen W."/>
            <person name="Ni D."/>
            <person name="Usadel B."/>
            <person name="Fernie A.R."/>
            <person name="Wen W."/>
        </authorList>
    </citation>
    <scope>NUCLEOTIDE SEQUENCE [LARGE SCALE GENOMIC DNA]</scope>
    <source>
        <strain evidence="2">cv. G240</strain>
    </source>
</reference>
<organism evidence="1 2">
    <name type="scientific">Camellia sinensis</name>
    <name type="common">Tea plant</name>
    <name type="synonym">Thea sinensis</name>
    <dbReference type="NCBI Taxonomy" id="4442"/>
    <lineage>
        <taxon>Eukaryota</taxon>
        <taxon>Viridiplantae</taxon>
        <taxon>Streptophyta</taxon>
        <taxon>Embryophyta</taxon>
        <taxon>Tracheophyta</taxon>
        <taxon>Spermatophyta</taxon>
        <taxon>Magnoliopsida</taxon>
        <taxon>eudicotyledons</taxon>
        <taxon>Gunneridae</taxon>
        <taxon>Pentapetalae</taxon>
        <taxon>asterids</taxon>
        <taxon>Ericales</taxon>
        <taxon>Theaceae</taxon>
        <taxon>Camellia</taxon>
    </lineage>
</organism>
<comment type="caution">
    <text evidence="1">The sequence shown here is derived from an EMBL/GenBank/DDBJ whole genome shotgun (WGS) entry which is preliminary data.</text>
</comment>
<gene>
    <name evidence="1" type="ORF">HYC85_030585</name>
</gene>
<evidence type="ECO:0000313" key="1">
    <source>
        <dbReference type="EMBL" id="KAF5934414.1"/>
    </source>
</evidence>
<sequence>MGISTNCEALIVFVKRHAVELERNKVVTSSSLSDDSMLAFSSNNSTKKTEDDNYGFVDALAMKISHAKTNFFIDSSASVLICKNNWQLCDYCIHTAATTYTQ</sequence>
<keyword evidence="2" id="KW-1185">Reference proteome</keyword>
<protein>
    <submittedName>
        <fullName evidence="1">Uncharacterized protein</fullName>
    </submittedName>
</protein>
<dbReference type="Proteomes" id="UP000593564">
    <property type="component" value="Unassembled WGS sequence"/>
</dbReference>
<proteinExistence type="predicted"/>